<organism evidence="1 2">
    <name type="scientific">Aminipila butyrica</name>
    <dbReference type="NCBI Taxonomy" id="433296"/>
    <lineage>
        <taxon>Bacteria</taxon>
        <taxon>Bacillati</taxon>
        <taxon>Bacillota</taxon>
        <taxon>Clostridia</taxon>
        <taxon>Peptostreptococcales</taxon>
        <taxon>Anaerovoracaceae</taxon>
        <taxon>Aminipila</taxon>
    </lineage>
</organism>
<evidence type="ECO:0000313" key="2">
    <source>
        <dbReference type="Proteomes" id="UP000466848"/>
    </source>
</evidence>
<dbReference type="AlphaFoldDB" id="A0A858BV53"/>
<keyword evidence="2" id="KW-1185">Reference proteome</keyword>
<name>A0A858BV53_9FIRM</name>
<gene>
    <name evidence="1" type="ORF">Ami103574_11630</name>
</gene>
<accession>A0A858BV53</accession>
<protein>
    <submittedName>
        <fullName evidence="1">Uncharacterized protein</fullName>
    </submittedName>
</protein>
<dbReference type="RefSeq" id="WP_163067171.1">
    <property type="nucleotide sequence ID" value="NZ_CP048649.1"/>
</dbReference>
<evidence type="ECO:0000313" key="1">
    <source>
        <dbReference type="EMBL" id="QIB69931.1"/>
    </source>
</evidence>
<reference evidence="1 2" key="1">
    <citation type="submission" date="2020-02" db="EMBL/GenBank/DDBJ databases">
        <authorList>
            <person name="Kim Y.B."/>
            <person name="Roh S.W."/>
        </authorList>
    </citation>
    <scope>NUCLEOTIDE SEQUENCE [LARGE SCALE GENOMIC DNA]</scope>
    <source>
        <strain evidence="1 2">DSM 103574</strain>
    </source>
</reference>
<sequence length="149" mass="16701">MKVFIAFLGIFLVSISAVVYQGDLGAYGQEQLLLKEAAEECAAGAALFLEEDAYAKGSIVFNQQQGQTYIKDYLAYIKRNSKALSRGTVSYEAVFEDEDCGYASENFSRIPAVTVDIRVATEDLFRLPFVKVTSLERRARYELPEESRK</sequence>
<dbReference type="EMBL" id="CP048649">
    <property type="protein sequence ID" value="QIB69931.1"/>
    <property type="molecule type" value="Genomic_DNA"/>
</dbReference>
<dbReference type="KEGG" id="abut:Ami103574_11630"/>
<dbReference type="Proteomes" id="UP000466848">
    <property type="component" value="Chromosome"/>
</dbReference>
<proteinExistence type="predicted"/>